<evidence type="ECO:0000256" key="7">
    <source>
        <dbReference type="ARBA" id="ARBA00023049"/>
    </source>
</evidence>
<dbReference type="EMBL" id="JAPEUY010000009">
    <property type="protein sequence ID" value="KAJ4370016.1"/>
    <property type="molecule type" value="Genomic_DNA"/>
</dbReference>
<dbReference type="GO" id="GO:0006508">
    <property type="term" value="P:proteolysis"/>
    <property type="evidence" value="ECO:0007669"/>
    <property type="project" value="UniProtKB-KW"/>
</dbReference>
<keyword evidence="3" id="KW-0645">Protease</keyword>
<evidence type="ECO:0000256" key="8">
    <source>
        <dbReference type="SAM" id="SignalP"/>
    </source>
</evidence>
<evidence type="ECO:0008006" key="11">
    <source>
        <dbReference type="Google" id="ProtNLM"/>
    </source>
</evidence>
<dbReference type="Gene3D" id="3.40.390.10">
    <property type="entry name" value="Collagenase (Catalytic Domain)"/>
    <property type="match status" value="1"/>
</dbReference>
<sequence>MFNLLEHTIIFLSLVLFALGTPIETTSVPFTTIQPTGTETTLAKRADPSEYPWADPSDPVHAIIENEFKWFGWNKENEQDKHDGQRIHQAFREWHEFAQAGANDMDDFDSLRFKRWFRGGKEDPVPGPEGVKKTFENMINRNTGVAGPNIAKMVLHREELPAYPDYCAKRPKMNAYTIAESGAFHFCDKGIKLPLNSELNCDDFTESVSGKMKSVSMTILHESTHYDGIDGTDFGIDDEGGNSASKCFEIDGEAKIQNAQNYAWMAADAYWSAKCKKEFVDPPPGTTDNDDTVNIPGDLPSGPTKALTIVAEAELLSSFPGITFGGWETTTWKFFATDYGKTVNCRTDILKEEETQQNLTKQLFPFGVYNFQLYGEACQYRNNGHTTGRLICGDKDIECTVDPGSTNPPSASPGDKGNYKCGDKRIRQPMFTCPY</sequence>
<dbReference type="OrthoDB" id="3800040at2759"/>
<evidence type="ECO:0000256" key="5">
    <source>
        <dbReference type="ARBA" id="ARBA00022801"/>
    </source>
</evidence>
<keyword evidence="10" id="KW-1185">Reference proteome</keyword>
<feature type="signal peptide" evidence="8">
    <location>
        <begin position="1"/>
        <end position="20"/>
    </location>
</feature>
<comment type="similarity">
    <text evidence="2">Belongs to the peptidase M35 family.</text>
</comment>
<dbReference type="Proteomes" id="UP001140560">
    <property type="component" value="Unassembled WGS sequence"/>
</dbReference>
<dbReference type="InterPro" id="IPR024079">
    <property type="entry name" value="MetalloPept_cat_dom_sf"/>
</dbReference>
<dbReference type="AlphaFoldDB" id="A0A9W9CME6"/>
<keyword evidence="4" id="KW-0479">Metal-binding</keyword>
<comment type="cofactor">
    <cofactor evidence="1">
        <name>Zn(2+)</name>
        <dbReference type="ChEBI" id="CHEBI:29105"/>
    </cofactor>
</comment>
<evidence type="ECO:0000313" key="9">
    <source>
        <dbReference type="EMBL" id="KAJ4370016.1"/>
    </source>
</evidence>
<proteinExistence type="inferred from homology"/>
<name>A0A9W9CME6_9PLEO</name>
<gene>
    <name evidence="9" type="ORF">N0V83_005780</name>
</gene>
<evidence type="ECO:0000313" key="10">
    <source>
        <dbReference type="Proteomes" id="UP001140560"/>
    </source>
</evidence>
<dbReference type="PANTHER" id="PTHR37016:SF3">
    <property type="entry name" value="NEUTRAL PROTEASE 2-RELATED"/>
    <property type="match status" value="1"/>
</dbReference>
<evidence type="ECO:0000256" key="4">
    <source>
        <dbReference type="ARBA" id="ARBA00022723"/>
    </source>
</evidence>
<reference evidence="9" key="1">
    <citation type="submission" date="2022-10" db="EMBL/GenBank/DDBJ databases">
        <title>Tapping the CABI collections for fungal endophytes: first genome assemblies for Collariella, Neodidymelliopsis, Ascochyta clinopodiicola, Didymella pomorum, Didymosphaeria variabile, Neocosmospora piperis and Neocucurbitaria cava.</title>
        <authorList>
            <person name="Hill R."/>
        </authorList>
    </citation>
    <scope>NUCLEOTIDE SEQUENCE</scope>
    <source>
        <strain evidence="9">IMI 356814</strain>
    </source>
</reference>
<dbReference type="PANTHER" id="PTHR37016">
    <property type="match status" value="1"/>
</dbReference>
<keyword evidence="5" id="KW-0378">Hydrolase</keyword>
<keyword evidence="6" id="KW-0862">Zinc</keyword>
<evidence type="ECO:0000256" key="2">
    <source>
        <dbReference type="ARBA" id="ARBA00010279"/>
    </source>
</evidence>
<keyword evidence="7" id="KW-0482">Metalloprotease</keyword>
<comment type="caution">
    <text evidence="9">The sequence shown here is derived from an EMBL/GenBank/DDBJ whole genome shotgun (WGS) entry which is preliminary data.</text>
</comment>
<dbReference type="GO" id="GO:0046872">
    <property type="term" value="F:metal ion binding"/>
    <property type="evidence" value="ECO:0007669"/>
    <property type="project" value="UniProtKB-KW"/>
</dbReference>
<keyword evidence="8" id="KW-0732">Signal</keyword>
<evidence type="ECO:0000256" key="6">
    <source>
        <dbReference type="ARBA" id="ARBA00022833"/>
    </source>
</evidence>
<evidence type="ECO:0000256" key="3">
    <source>
        <dbReference type="ARBA" id="ARBA00022670"/>
    </source>
</evidence>
<dbReference type="GO" id="GO:0008237">
    <property type="term" value="F:metallopeptidase activity"/>
    <property type="evidence" value="ECO:0007669"/>
    <property type="project" value="UniProtKB-KW"/>
</dbReference>
<organism evidence="9 10">
    <name type="scientific">Neocucurbitaria cava</name>
    <dbReference type="NCBI Taxonomy" id="798079"/>
    <lineage>
        <taxon>Eukaryota</taxon>
        <taxon>Fungi</taxon>
        <taxon>Dikarya</taxon>
        <taxon>Ascomycota</taxon>
        <taxon>Pezizomycotina</taxon>
        <taxon>Dothideomycetes</taxon>
        <taxon>Pleosporomycetidae</taxon>
        <taxon>Pleosporales</taxon>
        <taxon>Pleosporineae</taxon>
        <taxon>Cucurbitariaceae</taxon>
        <taxon>Neocucurbitaria</taxon>
    </lineage>
</organism>
<dbReference type="SUPFAM" id="SSF55486">
    <property type="entry name" value="Metalloproteases ('zincins'), catalytic domain"/>
    <property type="match status" value="1"/>
</dbReference>
<dbReference type="InterPro" id="IPR050414">
    <property type="entry name" value="Fungal_M35_metalloproteases"/>
</dbReference>
<feature type="chain" id="PRO_5040945930" description="Lysine-specific metallo-endopeptidase domain-containing protein" evidence="8">
    <location>
        <begin position="21"/>
        <end position="435"/>
    </location>
</feature>
<accession>A0A9W9CME6</accession>
<protein>
    <recommendedName>
        <fullName evidence="11">Lysine-specific metallo-endopeptidase domain-containing protein</fullName>
    </recommendedName>
</protein>
<evidence type="ECO:0000256" key="1">
    <source>
        <dbReference type="ARBA" id="ARBA00001947"/>
    </source>
</evidence>